<accession>A0AAD5P4J8</accession>
<keyword evidence="3" id="KW-1185">Reference proteome</keyword>
<dbReference type="PROSITE" id="PS50011">
    <property type="entry name" value="PROTEIN_KINASE_DOM"/>
    <property type="match status" value="1"/>
</dbReference>
<dbReference type="InterPro" id="IPR051564">
    <property type="entry name" value="LRR_receptor-like_kinase"/>
</dbReference>
<dbReference type="PANTHER" id="PTHR48055">
    <property type="entry name" value="LEUCINE-RICH REPEAT RECEPTOR PROTEIN KINASE EMS1"/>
    <property type="match status" value="1"/>
</dbReference>
<evidence type="ECO:0000259" key="1">
    <source>
        <dbReference type="PROSITE" id="PS50011"/>
    </source>
</evidence>
<dbReference type="InterPro" id="IPR000719">
    <property type="entry name" value="Prot_kinase_dom"/>
</dbReference>
<dbReference type="Proteomes" id="UP001064489">
    <property type="component" value="Chromosome 13"/>
</dbReference>
<proteinExistence type="predicted"/>
<sequence>MEVTTSSSTSNHQRKQCLPLVWRKLTSSGSTTFKETSNQAILARFQHGGTSGDFGLAKALVESYDSNTESSLWFAGSYGYIAPEYAYSFKATEKCDVYSLGIVLMELVTGKMPTDDTFACVDMDMVRWVETHIEMAGSSLEDLISEQLKPLFPAEECAAYQVLEIALQCTKPLHRRDQRPGKFVISSCKYLTTGQ</sequence>
<dbReference type="SUPFAM" id="SSF56112">
    <property type="entry name" value="Protein kinase-like (PK-like)"/>
    <property type="match status" value="1"/>
</dbReference>
<dbReference type="AlphaFoldDB" id="A0AAD5P4J8"/>
<reference evidence="2 3" key="1">
    <citation type="journal article" date="2022" name="Plant J.">
        <title>Strategies of tolerance reflected in two North American maple genomes.</title>
        <authorList>
            <person name="McEvoy S.L."/>
            <person name="Sezen U.U."/>
            <person name="Trouern-Trend A."/>
            <person name="McMahon S.M."/>
            <person name="Schaberg P.G."/>
            <person name="Yang J."/>
            <person name="Wegrzyn J.L."/>
            <person name="Swenson N.G."/>
        </authorList>
    </citation>
    <scope>NUCLEOTIDE SEQUENCE [LARGE SCALE GENOMIC DNA]</scope>
    <source>
        <strain evidence="2">91603</strain>
    </source>
</reference>
<dbReference type="EMBL" id="JAJSOW010000002">
    <property type="protein sequence ID" value="KAI9198636.1"/>
    <property type="molecule type" value="Genomic_DNA"/>
</dbReference>
<feature type="domain" description="Protein kinase" evidence="1">
    <location>
        <begin position="1"/>
        <end position="174"/>
    </location>
</feature>
<name>A0AAD5P4J8_ACENE</name>
<protein>
    <recommendedName>
        <fullName evidence="1">Protein kinase domain-containing protein</fullName>
    </recommendedName>
</protein>
<evidence type="ECO:0000313" key="3">
    <source>
        <dbReference type="Proteomes" id="UP001064489"/>
    </source>
</evidence>
<dbReference type="PANTHER" id="PTHR48055:SF3">
    <property type="entry name" value="LRR RECEPTOR-LIKE SERINE_THREONINE-PROTEIN KINASE GSO1"/>
    <property type="match status" value="1"/>
</dbReference>
<dbReference type="GO" id="GO:0004672">
    <property type="term" value="F:protein kinase activity"/>
    <property type="evidence" value="ECO:0007669"/>
    <property type="project" value="InterPro"/>
</dbReference>
<organism evidence="2 3">
    <name type="scientific">Acer negundo</name>
    <name type="common">Box elder</name>
    <dbReference type="NCBI Taxonomy" id="4023"/>
    <lineage>
        <taxon>Eukaryota</taxon>
        <taxon>Viridiplantae</taxon>
        <taxon>Streptophyta</taxon>
        <taxon>Embryophyta</taxon>
        <taxon>Tracheophyta</taxon>
        <taxon>Spermatophyta</taxon>
        <taxon>Magnoliopsida</taxon>
        <taxon>eudicotyledons</taxon>
        <taxon>Gunneridae</taxon>
        <taxon>Pentapetalae</taxon>
        <taxon>rosids</taxon>
        <taxon>malvids</taxon>
        <taxon>Sapindales</taxon>
        <taxon>Sapindaceae</taxon>
        <taxon>Hippocastanoideae</taxon>
        <taxon>Acereae</taxon>
        <taxon>Acer</taxon>
    </lineage>
</organism>
<dbReference type="GO" id="GO:0005524">
    <property type="term" value="F:ATP binding"/>
    <property type="evidence" value="ECO:0007669"/>
    <property type="project" value="InterPro"/>
</dbReference>
<gene>
    <name evidence="2" type="ORF">LWI28_019475</name>
</gene>
<dbReference type="Gene3D" id="1.10.510.10">
    <property type="entry name" value="Transferase(Phosphotransferase) domain 1"/>
    <property type="match status" value="1"/>
</dbReference>
<dbReference type="InterPro" id="IPR011009">
    <property type="entry name" value="Kinase-like_dom_sf"/>
</dbReference>
<comment type="caution">
    <text evidence="2">The sequence shown here is derived from an EMBL/GenBank/DDBJ whole genome shotgun (WGS) entry which is preliminary data.</text>
</comment>
<evidence type="ECO:0000313" key="2">
    <source>
        <dbReference type="EMBL" id="KAI9198636.1"/>
    </source>
</evidence>
<dbReference type="Pfam" id="PF00069">
    <property type="entry name" value="Pkinase"/>
    <property type="match status" value="1"/>
</dbReference>
<dbReference type="GO" id="GO:0016020">
    <property type="term" value="C:membrane"/>
    <property type="evidence" value="ECO:0007669"/>
    <property type="project" value="TreeGrafter"/>
</dbReference>